<keyword evidence="2" id="KW-1185">Reference proteome</keyword>
<protein>
    <submittedName>
        <fullName evidence="1">Uncharacterized protein</fullName>
    </submittedName>
</protein>
<evidence type="ECO:0000313" key="1">
    <source>
        <dbReference type="EMBL" id="MCE7003709.1"/>
    </source>
</evidence>
<dbReference type="Proteomes" id="UP001521150">
    <property type="component" value="Unassembled WGS sequence"/>
</dbReference>
<comment type="caution">
    <text evidence="1">The sequence shown here is derived from an EMBL/GenBank/DDBJ whole genome shotgun (WGS) entry which is preliminary data.</text>
</comment>
<evidence type="ECO:0000313" key="2">
    <source>
        <dbReference type="Proteomes" id="UP001521150"/>
    </source>
</evidence>
<name>A0ABS8Z755_9PSEU</name>
<dbReference type="EMBL" id="JAJVCN010000001">
    <property type="protein sequence ID" value="MCE7003709.1"/>
    <property type="molecule type" value="Genomic_DNA"/>
</dbReference>
<reference evidence="1 2" key="1">
    <citation type="submission" date="2021-12" db="EMBL/GenBank/DDBJ databases">
        <title>Genome sequence of Kibdelosporangium philippinense ATCC 49844.</title>
        <authorList>
            <person name="Fedorov E.A."/>
            <person name="Omeragic M."/>
            <person name="Shalygina K.F."/>
            <person name="Maclea K.S."/>
        </authorList>
    </citation>
    <scope>NUCLEOTIDE SEQUENCE [LARGE SCALE GENOMIC DNA]</scope>
    <source>
        <strain evidence="1 2">ATCC 49844</strain>
    </source>
</reference>
<dbReference type="RefSeq" id="WP_233725278.1">
    <property type="nucleotide sequence ID" value="NZ_JAJVCN010000001.1"/>
</dbReference>
<proteinExistence type="predicted"/>
<sequence>MHEQPGSTPGSPVGSRPLKLSSAIITADGSDHEPDRLSHLELSISACVLSEMEIMLATTGKSGKGAHTTAEIPAAEHLELNINSVLLSSLPGALHLSGRSHDEAAARWYQLTLTFSDGSATAMVWSTTFEVPRSPLVDSRWRLTVPFSHSLNEE</sequence>
<gene>
    <name evidence="1" type="ORF">LWC34_12855</name>
</gene>
<accession>A0ABS8Z755</accession>
<organism evidence="1 2">
    <name type="scientific">Kibdelosporangium philippinense</name>
    <dbReference type="NCBI Taxonomy" id="211113"/>
    <lineage>
        <taxon>Bacteria</taxon>
        <taxon>Bacillati</taxon>
        <taxon>Actinomycetota</taxon>
        <taxon>Actinomycetes</taxon>
        <taxon>Pseudonocardiales</taxon>
        <taxon>Pseudonocardiaceae</taxon>
        <taxon>Kibdelosporangium</taxon>
    </lineage>
</organism>